<evidence type="ECO:0000313" key="3">
    <source>
        <dbReference type="EMBL" id="KAF3434720.1"/>
    </source>
</evidence>
<comment type="caution">
    <text evidence="3">The sequence shown here is derived from an EMBL/GenBank/DDBJ whole genome shotgun (WGS) entry which is preliminary data.</text>
</comment>
<reference evidence="3" key="1">
    <citation type="submission" date="2020-03" db="EMBL/GenBank/DDBJ databases">
        <title>A high-quality chromosome-level genome assembly of a woody plant with both climbing and erect habits, Rhamnella rubrinervis.</title>
        <authorList>
            <person name="Lu Z."/>
            <person name="Yang Y."/>
            <person name="Zhu X."/>
            <person name="Sun Y."/>
        </authorList>
    </citation>
    <scope>NUCLEOTIDE SEQUENCE</scope>
    <source>
        <strain evidence="3">BYM</strain>
        <tissue evidence="3">Leaf</tissue>
    </source>
</reference>
<dbReference type="OrthoDB" id="1838689at2759"/>
<proteinExistence type="predicted"/>
<dbReference type="EMBL" id="VOIH02000010">
    <property type="protein sequence ID" value="KAF3434720.1"/>
    <property type="molecule type" value="Genomic_DNA"/>
</dbReference>
<keyword evidence="1" id="KW-0175">Coiled coil</keyword>
<keyword evidence="2" id="KW-0472">Membrane</keyword>
<protein>
    <submittedName>
        <fullName evidence="3">Uncharacterized protein</fullName>
    </submittedName>
</protein>
<keyword evidence="2" id="KW-1133">Transmembrane helix</keyword>
<evidence type="ECO:0000256" key="2">
    <source>
        <dbReference type="SAM" id="Phobius"/>
    </source>
</evidence>
<feature type="coiled-coil region" evidence="1">
    <location>
        <begin position="270"/>
        <end position="301"/>
    </location>
</feature>
<organism evidence="3 4">
    <name type="scientific">Rhamnella rubrinervis</name>
    <dbReference type="NCBI Taxonomy" id="2594499"/>
    <lineage>
        <taxon>Eukaryota</taxon>
        <taxon>Viridiplantae</taxon>
        <taxon>Streptophyta</taxon>
        <taxon>Embryophyta</taxon>
        <taxon>Tracheophyta</taxon>
        <taxon>Spermatophyta</taxon>
        <taxon>Magnoliopsida</taxon>
        <taxon>eudicotyledons</taxon>
        <taxon>Gunneridae</taxon>
        <taxon>Pentapetalae</taxon>
        <taxon>rosids</taxon>
        <taxon>fabids</taxon>
        <taxon>Rosales</taxon>
        <taxon>Rhamnaceae</taxon>
        <taxon>rhamnoid group</taxon>
        <taxon>Rhamneae</taxon>
        <taxon>Rhamnella</taxon>
    </lineage>
</organism>
<sequence length="429" mass="48736">MADQQRHLGSLIFATYCIMRQGFVYMEDWVDNNADGVEEADLVDNNADGVEEVELWSSEKSLIYFQGITFLFLLSSSDPFLSIIFHYPLLFSNLLIMLCYLMRQVLLCPLPSESEKEHSEGDAIKNQADHDGVIINNVHESDQSDDGFIVNDFCGGGDSESAKENGNATVDDEIGDHLKREMDYQLVPPHEDEDDDASSWEGLKSNLMAELEASNAAAAAKEEAKSEEDDAKCKREVKEAAVAPVEFRLQQSQEFAGQLLKCPSKCEEDKKSLNEKLRVSKAAYEEQRQKWEEERKVLVSKLNIATSLVDAFNEDRCKWEDKKAKLKSDMEELTSQNEENALSLMNLSAQLRAAKASKKDVRGMMHQSENMLELMQEIKELSAKLQDATLEAGHYYTLLHDSDERCRSWQEAYYSIYYNYYSNPPTNAL</sequence>
<keyword evidence="4" id="KW-1185">Reference proteome</keyword>
<dbReference type="AlphaFoldDB" id="A0A8K0DP96"/>
<keyword evidence="2" id="KW-0812">Transmembrane</keyword>
<dbReference type="Proteomes" id="UP000796880">
    <property type="component" value="Unassembled WGS sequence"/>
</dbReference>
<evidence type="ECO:0000256" key="1">
    <source>
        <dbReference type="SAM" id="Coils"/>
    </source>
</evidence>
<feature type="transmembrane region" description="Helical" evidence="2">
    <location>
        <begin position="80"/>
        <end position="101"/>
    </location>
</feature>
<accession>A0A8K0DP96</accession>
<gene>
    <name evidence="3" type="ORF">FNV43_RR21805</name>
</gene>
<name>A0A8K0DP96_9ROSA</name>
<evidence type="ECO:0000313" key="4">
    <source>
        <dbReference type="Proteomes" id="UP000796880"/>
    </source>
</evidence>
<feature type="coiled-coil region" evidence="1">
    <location>
        <begin position="364"/>
        <end position="391"/>
    </location>
</feature>